<dbReference type="Gene3D" id="1.20.120.330">
    <property type="entry name" value="Nucleotidyltransferases domain 2"/>
    <property type="match status" value="1"/>
</dbReference>
<comment type="caution">
    <text evidence="1">The sequence shown here is derived from an EMBL/GenBank/DDBJ whole genome shotgun (WGS) entry which is preliminary data.</text>
</comment>
<sequence>MMKTKAIGNLDVAGALINKQEENSCTASIHCSYYAVLQYMKYTLAHTDKEPLTYEEQDEQSKGKSSHEYIIVQIKQRIDRPKAAQEFVQTLRELKDMRIDADYSSRQFTVEESLECKQQAEGLIAKLKTYFGNL</sequence>
<proteinExistence type="predicted"/>
<name>W2CHX4_9BACT</name>
<evidence type="ECO:0000313" key="2">
    <source>
        <dbReference type="Proteomes" id="UP000034982"/>
    </source>
</evidence>
<gene>
    <name evidence="1" type="ORF">T230_10270</name>
</gene>
<reference evidence="1 2" key="1">
    <citation type="submission" date="2013-11" db="EMBL/GenBank/DDBJ databases">
        <title>Single cell genomics of uncultured Tannerella BU063 (oral taxon 286).</title>
        <authorList>
            <person name="Beall C.J."/>
            <person name="Campbell A.G."/>
            <person name="Griffen A.L."/>
            <person name="Podar M."/>
            <person name="Leys E.J."/>
        </authorList>
    </citation>
    <scope>NUCLEOTIDE SEQUENCE [LARGE SCALE GENOMIC DNA]</scope>
    <source>
        <strain evidence="1">Cell 1/3</strain>
    </source>
</reference>
<dbReference type="Proteomes" id="UP000034982">
    <property type="component" value="Unassembled WGS sequence"/>
</dbReference>
<dbReference type="PATRIC" id="fig|1411022.3.peg.1170"/>
<dbReference type="AlphaFoldDB" id="W2CHX4"/>
<accession>W2CHX4</accession>
<evidence type="ECO:0008006" key="3">
    <source>
        <dbReference type="Google" id="ProtNLM"/>
    </source>
</evidence>
<dbReference type="EMBL" id="AYYE01001125">
    <property type="protein sequence ID" value="ETK06844.1"/>
    <property type="molecule type" value="Genomic_DNA"/>
</dbReference>
<organism evidence="1 2">
    <name type="scientific">Tannerella sp. oral taxon BU063 isolate Cell 1/3</name>
    <dbReference type="NCBI Taxonomy" id="1411022"/>
    <lineage>
        <taxon>Bacteria</taxon>
        <taxon>Pseudomonadati</taxon>
        <taxon>Bacteroidota</taxon>
        <taxon>Bacteroidia</taxon>
        <taxon>Bacteroidales</taxon>
        <taxon>Tannerellaceae</taxon>
        <taxon>Tannerella</taxon>
    </lineage>
</organism>
<evidence type="ECO:0000313" key="1">
    <source>
        <dbReference type="EMBL" id="ETK06844.1"/>
    </source>
</evidence>
<protein>
    <recommendedName>
        <fullName evidence="3">HEPN domain-containing protein</fullName>
    </recommendedName>
</protein>